<evidence type="ECO:0000259" key="8">
    <source>
        <dbReference type="SMART" id="SM00479"/>
    </source>
</evidence>
<keyword evidence="5" id="KW-0269">Exonuclease</keyword>
<accession>A0ABR4CLS5</accession>
<evidence type="ECO:0000256" key="7">
    <source>
        <dbReference type="SAM" id="MobiDB-lite"/>
    </source>
</evidence>
<feature type="compositionally biased region" description="Polar residues" evidence="7">
    <location>
        <begin position="7"/>
        <end position="19"/>
    </location>
</feature>
<name>A0ABR4CLS5_9HELO</name>
<feature type="region of interest" description="Disordered" evidence="7">
    <location>
        <begin position="281"/>
        <end position="306"/>
    </location>
</feature>
<dbReference type="InterPro" id="IPR047021">
    <property type="entry name" value="REXO1/3/4-like"/>
</dbReference>
<dbReference type="InterPro" id="IPR034922">
    <property type="entry name" value="REX1-like_exo"/>
</dbReference>
<evidence type="ECO:0000256" key="2">
    <source>
        <dbReference type="ARBA" id="ARBA00006357"/>
    </source>
</evidence>
<evidence type="ECO:0000256" key="5">
    <source>
        <dbReference type="ARBA" id="ARBA00022839"/>
    </source>
</evidence>
<gene>
    <name evidence="9" type="ORF">VTL71DRAFT_13942</name>
</gene>
<sequence>MAAAENGQLSTALSANGNGSKKRKHEADENLEETAKEQAPTLPRQPELPEFNLTSRASTDAGLPKHEDKGLEGADSEGWQTVEGRPRKRKKVPKHDSKNYPAIIFSSDNRLQSQIKISDLQQLVLYILADGTSPSFVAVRHRPEIRKVVVLMVPGLEMSMFRSKSLAGDSRSEDSRYHNGDRERRDSRDQDHKDQNSRDRGDKSRDHKDRDSDRKDRRDRDNGERSYGSSNDYFPNRLKAEKLPEALQPFADMFELIWPVKTPGDEKYGKMHSPLHAMLTAPAPKSKEEKYSSRKGATPAKEPQGWKNTRVPVSEFVHTPEELLENDYTLHPASYDDENSKSNLENFRRENKVSKDDGWVDTIVEQFKDGTVPDNEIQSGSITAGRELFAVDCEMCVTGKQASGRDELSLTRISIVGWDGSVVLDELVKPDKPIINYVTQYSGITEAMIAPVTTTLADIQKKLVSILHPRAILIGHSLNSDLNALRLTHPFIIDTALIYPHPRGPPLKSSLKWLAQKYLNREIQKGHGTTGPGAGHDSIEDARTCLDLLKQKCEKGKQWGTNEAQGENIFKRVARAGVKYKSQGGSAIPSPLNGKSSAAIDWGEPRKGPGAAASFPIGCKSDEEVMEGVIRAIKGDHDGKEIPGGGVDFVWGRFRELEAVKGWWNNNKLVAAEVAAAIDAEMEASKIESDAATIPESKDSATADAPATVESFIPALDSTDANLATTTAELTRRIAKIYEELPPCTAFMVYSGSGDPREMSRLQAMQSTFKKEYRFKKWDDLSVKWTDTEEQALKKAFKVARDGVAFFGVK</sequence>
<dbReference type="Pfam" id="PF00929">
    <property type="entry name" value="RNase_T"/>
    <property type="match status" value="1"/>
</dbReference>
<keyword evidence="4" id="KW-0378">Hydrolase</keyword>
<evidence type="ECO:0000256" key="4">
    <source>
        <dbReference type="ARBA" id="ARBA00022801"/>
    </source>
</evidence>
<dbReference type="InterPro" id="IPR036397">
    <property type="entry name" value="RNaseH_sf"/>
</dbReference>
<feature type="region of interest" description="Disordered" evidence="7">
    <location>
        <begin position="1"/>
        <end position="95"/>
    </location>
</feature>
<evidence type="ECO:0000256" key="6">
    <source>
        <dbReference type="ARBA" id="ARBA00023242"/>
    </source>
</evidence>
<organism evidence="9 10">
    <name type="scientific">Oculimacula yallundae</name>
    <dbReference type="NCBI Taxonomy" id="86028"/>
    <lineage>
        <taxon>Eukaryota</taxon>
        <taxon>Fungi</taxon>
        <taxon>Dikarya</taxon>
        <taxon>Ascomycota</taxon>
        <taxon>Pezizomycotina</taxon>
        <taxon>Leotiomycetes</taxon>
        <taxon>Helotiales</taxon>
        <taxon>Ploettnerulaceae</taxon>
        <taxon>Oculimacula</taxon>
    </lineage>
</organism>
<evidence type="ECO:0000313" key="9">
    <source>
        <dbReference type="EMBL" id="KAL2070916.1"/>
    </source>
</evidence>
<feature type="region of interest" description="Disordered" evidence="7">
    <location>
        <begin position="164"/>
        <end position="236"/>
    </location>
</feature>
<evidence type="ECO:0000313" key="10">
    <source>
        <dbReference type="Proteomes" id="UP001595075"/>
    </source>
</evidence>
<feature type="compositionally biased region" description="Basic and acidic residues" evidence="7">
    <location>
        <begin position="25"/>
        <end position="36"/>
    </location>
</feature>
<proteinExistence type="inferred from homology"/>
<comment type="subcellular location">
    <subcellularLocation>
        <location evidence="1">Nucleus</location>
    </subcellularLocation>
</comment>
<keyword evidence="3" id="KW-0540">Nuclease</keyword>
<keyword evidence="10" id="KW-1185">Reference proteome</keyword>
<dbReference type="SMART" id="SM00479">
    <property type="entry name" value="EXOIII"/>
    <property type="match status" value="1"/>
</dbReference>
<protein>
    <recommendedName>
        <fullName evidence="8">Exonuclease domain-containing protein</fullName>
    </recommendedName>
</protein>
<evidence type="ECO:0000256" key="3">
    <source>
        <dbReference type="ARBA" id="ARBA00022722"/>
    </source>
</evidence>
<dbReference type="Gene3D" id="3.30.420.10">
    <property type="entry name" value="Ribonuclease H-like superfamily/Ribonuclease H"/>
    <property type="match status" value="1"/>
</dbReference>
<feature type="compositionally biased region" description="Basic and acidic residues" evidence="7">
    <location>
        <begin position="170"/>
        <end position="224"/>
    </location>
</feature>
<feature type="domain" description="Exonuclease" evidence="8">
    <location>
        <begin position="387"/>
        <end position="558"/>
    </location>
</feature>
<evidence type="ECO:0000256" key="1">
    <source>
        <dbReference type="ARBA" id="ARBA00004123"/>
    </source>
</evidence>
<reference evidence="9 10" key="1">
    <citation type="journal article" date="2024" name="Commun. Biol.">
        <title>Comparative genomic analysis of thermophilic fungi reveals convergent evolutionary adaptations and gene losses.</title>
        <authorList>
            <person name="Steindorff A.S."/>
            <person name="Aguilar-Pontes M.V."/>
            <person name="Robinson A.J."/>
            <person name="Andreopoulos B."/>
            <person name="LaButti K."/>
            <person name="Kuo A."/>
            <person name="Mondo S."/>
            <person name="Riley R."/>
            <person name="Otillar R."/>
            <person name="Haridas S."/>
            <person name="Lipzen A."/>
            <person name="Grimwood J."/>
            <person name="Schmutz J."/>
            <person name="Clum A."/>
            <person name="Reid I.D."/>
            <person name="Moisan M.C."/>
            <person name="Butler G."/>
            <person name="Nguyen T.T.M."/>
            <person name="Dewar K."/>
            <person name="Conant G."/>
            <person name="Drula E."/>
            <person name="Henrissat B."/>
            <person name="Hansel C."/>
            <person name="Singer S."/>
            <person name="Hutchinson M.I."/>
            <person name="de Vries R.P."/>
            <person name="Natvig D.O."/>
            <person name="Powell A.J."/>
            <person name="Tsang A."/>
            <person name="Grigoriev I.V."/>
        </authorList>
    </citation>
    <scope>NUCLEOTIDE SEQUENCE [LARGE SCALE GENOMIC DNA]</scope>
    <source>
        <strain evidence="9 10">CBS 494.80</strain>
    </source>
</reference>
<comment type="caution">
    <text evidence="9">The sequence shown here is derived from an EMBL/GenBank/DDBJ whole genome shotgun (WGS) entry which is preliminary data.</text>
</comment>
<dbReference type="InterPro" id="IPR013520">
    <property type="entry name" value="Ribonucl_H"/>
</dbReference>
<dbReference type="CDD" id="cd06145">
    <property type="entry name" value="REX1_like"/>
    <property type="match status" value="1"/>
</dbReference>
<dbReference type="SUPFAM" id="SSF53098">
    <property type="entry name" value="Ribonuclease H-like"/>
    <property type="match status" value="1"/>
</dbReference>
<dbReference type="PANTHER" id="PTHR12801:SF115">
    <property type="entry name" value="FI18136P1-RELATED"/>
    <property type="match status" value="1"/>
</dbReference>
<feature type="compositionally biased region" description="Basic and acidic residues" evidence="7">
    <location>
        <begin position="63"/>
        <end position="72"/>
    </location>
</feature>
<dbReference type="InterPro" id="IPR012337">
    <property type="entry name" value="RNaseH-like_sf"/>
</dbReference>
<keyword evidence="6" id="KW-0539">Nucleus</keyword>
<dbReference type="PANTHER" id="PTHR12801">
    <property type="entry name" value="RNA EXONUCLEASE REXO1 / RECO3 FAMILY MEMBER-RELATED"/>
    <property type="match status" value="1"/>
</dbReference>
<comment type="similarity">
    <text evidence="2">Belongs to the REXO1/REXO3 family.</text>
</comment>
<dbReference type="EMBL" id="JAZHXI010000006">
    <property type="protein sequence ID" value="KAL2070916.1"/>
    <property type="molecule type" value="Genomic_DNA"/>
</dbReference>
<dbReference type="Proteomes" id="UP001595075">
    <property type="component" value="Unassembled WGS sequence"/>
</dbReference>